<evidence type="ECO:0000313" key="3">
    <source>
        <dbReference type="Proteomes" id="UP000298714"/>
    </source>
</evidence>
<organism evidence="2 3">
    <name type="scientific">Hankyongella ginsenosidimutans</name>
    <dbReference type="NCBI Taxonomy" id="1763828"/>
    <lineage>
        <taxon>Bacteria</taxon>
        <taxon>Pseudomonadati</taxon>
        <taxon>Pseudomonadota</taxon>
        <taxon>Alphaproteobacteria</taxon>
        <taxon>Sphingomonadales</taxon>
        <taxon>Sphingomonadaceae</taxon>
        <taxon>Hankyongella</taxon>
    </lineage>
</organism>
<dbReference type="AlphaFoldDB" id="A0A4D7CC81"/>
<name>A0A4D7CC81_9SPHN</name>
<dbReference type="KEGG" id="hgn:E6W36_11590"/>
<reference evidence="3" key="1">
    <citation type="submission" date="2019-04" db="EMBL/GenBank/DDBJ databases">
        <title>Complete genome sequence of Sphingomonas sp. W1-2-3.</title>
        <authorList>
            <person name="Im W.T."/>
        </authorList>
    </citation>
    <scope>NUCLEOTIDE SEQUENCE [LARGE SCALE GENOMIC DNA]</scope>
    <source>
        <strain evidence="3">W1-2-3</strain>
    </source>
</reference>
<keyword evidence="3" id="KW-1185">Reference proteome</keyword>
<dbReference type="InterPro" id="IPR012433">
    <property type="entry name" value="Imm11"/>
</dbReference>
<dbReference type="RefSeq" id="WP_222872755.1">
    <property type="nucleotide sequence ID" value="NZ_CP039704.1"/>
</dbReference>
<dbReference type="Pfam" id="PF07791">
    <property type="entry name" value="Imm11"/>
    <property type="match status" value="1"/>
</dbReference>
<dbReference type="EMBL" id="CP039704">
    <property type="protein sequence ID" value="QCI79912.1"/>
    <property type="molecule type" value="Genomic_DNA"/>
</dbReference>
<dbReference type="Proteomes" id="UP000298714">
    <property type="component" value="Chromosome"/>
</dbReference>
<evidence type="ECO:0000259" key="1">
    <source>
        <dbReference type="Pfam" id="PF07791"/>
    </source>
</evidence>
<accession>A0A4D7CC81</accession>
<evidence type="ECO:0000313" key="2">
    <source>
        <dbReference type="EMBL" id="QCI79912.1"/>
    </source>
</evidence>
<feature type="domain" description="Immunity MXAN-0049 protein" evidence="1">
    <location>
        <begin position="8"/>
        <end position="149"/>
    </location>
</feature>
<proteinExistence type="predicted"/>
<gene>
    <name evidence="2" type="ORF">E6W36_11590</name>
</gene>
<sequence>MDYRPEPLIIDRRIGRPPWDVNPFVREVLLLSDRAKQLFEEIDAAAFQFVRLESFERDAAGDHPIAPYWLCDVIRCIDAVIRNQPDVTINHLENGTYTFNLESNGKVKFDAARIGAARVFRLAYKNPYVMMDGAARSLITKARLIGPQFALKGVKQ</sequence>
<protein>
    <submittedName>
        <fullName evidence="2">DUF1629 domain-containing protein</fullName>
    </submittedName>
</protein>